<dbReference type="EMBL" id="DSDK01000843">
    <property type="protein sequence ID" value="HDR52909.1"/>
    <property type="molecule type" value="Genomic_DNA"/>
</dbReference>
<reference evidence="2" key="1">
    <citation type="journal article" date="2020" name="mSystems">
        <title>Genome- and Community-Level Interaction Insights into Carbon Utilization and Element Cycling Functions of Hydrothermarchaeota in Hydrothermal Sediment.</title>
        <authorList>
            <person name="Zhou Z."/>
            <person name="Liu Y."/>
            <person name="Xu W."/>
            <person name="Pan J."/>
            <person name="Luo Z.H."/>
            <person name="Li M."/>
        </authorList>
    </citation>
    <scope>NUCLEOTIDE SEQUENCE [LARGE SCALE GENOMIC DNA]</scope>
    <source>
        <strain evidence="2">SpSt-1217</strain>
    </source>
</reference>
<dbReference type="Proteomes" id="UP000886047">
    <property type="component" value="Unassembled WGS sequence"/>
</dbReference>
<name>A0A831PKJ2_9BACT</name>
<protein>
    <recommendedName>
        <fullName evidence="1">PD-(D/E)XK endonuclease-like domain-containing protein</fullName>
    </recommendedName>
</protein>
<gene>
    <name evidence="2" type="ORF">ENN90_15025</name>
</gene>
<feature type="domain" description="PD-(D/E)XK endonuclease-like" evidence="1">
    <location>
        <begin position="605"/>
        <end position="832"/>
    </location>
</feature>
<proteinExistence type="predicted"/>
<organism evidence="2">
    <name type="scientific">Mariniphaga anaerophila</name>
    <dbReference type="NCBI Taxonomy" id="1484053"/>
    <lineage>
        <taxon>Bacteria</taxon>
        <taxon>Pseudomonadati</taxon>
        <taxon>Bacteroidota</taxon>
        <taxon>Bacteroidia</taxon>
        <taxon>Marinilabiliales</taxon>
        <taxon>Prolixibacteraceae</taxon>
        <taxon>Mariniphaga</taxon>
    </lineage>
</organism>
<dbReference type="AlphaFoldDB" id="A0A831PKJ2"/>
<evidence type="ECO:0000259" key="1">
    <source>
        <dbReference type="Pfam" id="PF12705"/>
    </source>
</evidence>
<accession>A0A831PKJ2</accession>
<sequence>MDITFGIHFDQGVYIDYSNPKNAVSFNKLIAGPLGLLNIIERDLGLSGSFLSEMERKVRYREIIARYLSEDSSALIKHSFEIDPEGVTSELLQFRDQLILAGWTPKIKGISTIIDFIARLEETADVPAGTEDRWMAVFQTLQNNQKVRFSTKVIQLHDDMEDMHPFFQKLFEQLQKHEVKVVRLEKVYNTWCGSNLKNLKTHLLKQTPISEIDTNDSESIQILRFKSDAEAAAFLAAQTNAETLKNTVIINRDNRLLDETFNCFGLPVSGSDQINANPLLIQLVKLVAVLLVKPLHVYNFMSYLQVEPHPVPAALRFKLMKVLKDTGGVNNATWNEDLEKFEFKNDETRIRATNFLKIRNFNDAQINRLEAIRLYRALGDWAQKRMMLVENQTGIDDQLNYLKELSNAFADILREHADEFISAGKFNLLLSGIYQPKTFKNYLAQVGSNRVMGNPGQLKDFPETLVWFDFYNESMKPAYYAFLNSLEREKLQKAGIEIWNVTDQVNSHLKMLMNGLLAPNRKVVLLLVDKANGKAVSDHPVYSYLKANMAGLEKLITDVTDLANPQLPGWNVPETNLKDTVKLPEKHEEYQIATGPKIPQRQTESASSLELLIQNPFDWVFQYGAKIQPGNSTQLDAVHTTMVTVAHKFIETLFEDAQNDLQKAKALMEDYPSRLQTVVENTGMILLLDENKFELESFKGKLKNAVEILIQILEDNNLSVEKTEQEEMASIPALNNQEVTGKIDLVLRTSEGKRAIFDLKWSPKAGKYIRKLTENRHIQLALYQELLKAAANAEVDFVAYYLLPDARLISAKNLLGNAVKFVDNTKSSAEILQQVNQSVQFRRMQIEKGIIEEGGGLPLEKLEYFINQNEKGLFLLETEYQKPKIKNPNFYSNFKTFKGEIS</sequence>
<dbReference type="Pfam" id="PF12705">
    <property type="entry name" value="PDDEXK_1"/>
    <property type="match status" value="1"/>
</dbReference>
<dbReference type="InterPro" id="IPR038726">
    <property type="entry name" value="PDDEXK_AddAB-type"/>
</dbReference>
<dbReference type="Gene3D" id="3.90.320.10">
    <property type="match status" value="1"/>
</dbReference>
<comment type="caution">
    <text evidence="2">The sequence shown here is derived from an EMBL/GenBank/DDBJ whole genome shotgun (WGS) entry which is preliminary data.</text>
</comment>
<evidence type="ECO:0000313" key="2">
    <source>
        <dbReference type="EMBL" id="HDR52909.1"/>
    </source>
</evidence>
<dbReference type="InterPro" id="IPR011604">
    <property type="entry name" value="PDDEXK-like_dom_sf"/>
</dbReference>